<dbReference type="PANTHER" id="PTHR42862:SF1">
    <property type="entry name" value="DELTA-1-PYRROLINE-5-CARBOXYLATE DEHYDROGENASE 2, ISOFORM A-RELATED"/>
    <property type="match status" value="1"/>
</dbReference>
<dbReference type="AlphaFoldDB" id="A0AAV5A085"/>
<keyword evidence="5" id="KW-0520">NAD</keyword>
<dbReference type="InterPro" id="IPR015590">
    <property type="entry name" value="Aldehyde_DH_dom"/>
</dbReference>
<keyword evidence="13" id="KW-1185">Reference proteome</keyword>
<dbReference type="FunFam" id="3.40.309.10:FF:000005">
    <property type="entry name" value="1-pyrroline-5-carboxylate dehydrogenase 1"/>
    <property type="match status" value="1"/>
</dbReference>
<proteinExistence type="inferred from homology"/>
<keyword evidence="4 10" id="KW-0560">Oxidoreductase</keyword>
<dbReference type="GO" id="GO:0010133">
    <property type="term" value="P:L-proline catabolic process to L-glutamate"/>
    <property type="evidence" value="ECO:0007669"/>
    <property type="project" value="InterPro"/>
</dbReference>
<keyword evidence="6" id="KW-0642">Proline metabolism</keyword>
<dbReference type="SUPFAM" id="SSF53720">
    <property type="entry name" value="ALDH-like"/>
    <property type="match status" value="1"/>
</dbReference>
<name>A0AAV5A085_9AGAM</name>
<evidence type="ECO:0000256" key="8">
    <source>
        <dbReference type="ARBA" id="ARBA00048142"/>
    </source>
</evidence>
<comment type="similarity">
    <text evidence="2 10">Belongs to the aldehyde dehydrogenase family.</text>
</comment>
<evidence type="ECO:0000313" key="13">
    <source>
        <dbReference type="Proteomes" id="UP001050691"/>
    </source>
</evidence>
<evidence type="ECO:0000256" key="6">
    <source>
        <dbReference type="ARBA" id="ARBA00023062"/>
    </source>
</evidence>
<accession>A0AAV5A085</accession>
<dbReference type="Gene3D" id="3.40.605.10">
    <property type="entry name" value="Aldehyde Dehydrogenase, Chain A, domain 1"/>
    <property type="match status" value="2"/>
</dbReference>
<dbReference type="InterPro" id="IPR016162">
    <property type="entry name" value="Ald_DH_N"/>
</dbReference>
<evidence type="ECO:0000256" key="1">
    <source>
        <dbReference type="ARBA" id="ARBA00004786"/>
    </source>
</evidence>
<evidence type="ECO:0000256" key="5">
    <source>
        <dbReference type="ARBA" id="ARBA00023027"/>
    </source>
</evidence>
<dbReference type="FunFam" id="3.40.605.10:FF:000006">
    <property type="entry name" value="1-pyrroline-5-carboxylate dehydrogenase"/>
    <property type="match status" value="1"/>
</dbReference>
<evidence type="ECO:0000256" key="10">
    <source>
        <dbReference type="RuleBase" id="RU003345"/>
    </source>
</evidence>
<dbReference type="InterPro" id="IPR016163">
    <property type="entry name" value="Ald_DH_C"/>
</dbReference>
<feature type="domain" description="Aldehyde dehydrogenase" evidence="11">
    <location>
        <begin position="65"/>
        <end position="331"/>
    </location>
</feature>
<comment type="catalytic activity">
    <reaction evidence="8">
        <text>L-glutamate 5-semialdehyde + NAD(+) + H2O = L-glutamate + NADH + 2 H(+)</text>
        <dbReference type="Rhea" id="RHEA:30235"/>
        <dbReference type="ChEBI" id="CHEBI:15377"/>
        <dbReference type="ChEBI" id="CHEBI:15378"/>
        <dbReference type="ChEBI" id="CHEBI:29985"/>
        <dbReference type="ChEBI" id="CHEBI:57540"/>
        <dbReference type="ChEBI" id="CHEBI:57945"/>
        <dbReference type="ChEBI" id="CHEBI:58066"/>
        <dbReference type="EC" id="1.2.1.88"/>
    </reaction>
</comment>
<dbReference type="Proteomes" id="UP001050691">
    <property type="component" value="Unassembled WGS sequence"/>
</dbReference>
<dbReference type="EMBL" id="BPWL01000002">
    <property type="protein sequence ID" value="GJJ06952.1"/>
    <property type="molecule type" value="Genomic_DNA"/>
</dbReference>
<dbReference type="Pfam" id="PF00171">
    <property type="entry name" value="Aldedh"/>
    <property type="match status" value="2"/>
</dbReference>
<organism evidence="12 13">
    <name type="scientific">Clathrus columnatus</name>
    <dbReference type="NCBI Taxonomy" id="1419009"/>
    <lineage>
        <taxon>Eukaryota</taxon>
        <taxon>Fungi</taxon>
        <taxon>Dikarya</taxon>
        <taxon>Basidiomycota</taxon>
        <taxon>Agaricomycotina</taxon>
        <taxon>Agaricomycetes</taxon>
        <taxon>Phallomycetidae</taxon>
        <taxon>Phallales</taxon>
        <taxon>Clathraceae</taxon>
        <taxon>Clathrus</taxon>
    </lineage>
</organism>
<dbReference type="InterPro" id="IPR016160">
    <property type="entry name" value="Ald_DH_CS_CYS"/>
</dbReference>
<protein>
    <recommendedName>
        <fullName evidence="7">L-glutamate gamma-semialdehyde dehydrogenase</fullName>
        <ecNumber evidence="3">1.2.1.88</ecNumber>
    </recommendedName>
    <alternativeName>
        <fullName evidence="7">L-glutamate gamma-semialdehyde dehydrogenase</fullName>
    </alternativeName>
</protein>
<dbReference type="GO" id="GO:0003842">
    <property type="term" value="F:L-glutamate gamma-semialdehyde dehydrogenase activity"/>
    <property type="evidence" value="ECO:0007669"/>
    <property type="project" value="UniProtKB-EC"/>
</dbReference>
<comment type="caution">
    <text evidence="12">The sequence shown here is derived from an EMBL/GenBank/DDBJ whole genome shotgun (WGS) entry which is preliminary data.</text>
</comment>
<evidence type="ECO:0000256" key="4">
    <source>
        <dbReference type="ARBA" id="ARBA00023002"/>
    </source>
</evidence>
<dbReference type="InterPro" id="IPR050485">
    <property type="entry name" value="Proline_metab_enzyme"/>
</dbReference>
<evidence type="ECO:0000313" key="12">
    <source>
        <dbReference type="EMBL" id="GJJ06952.1"/>
    </source>
</evidence>
<dbReference type="PROSITE" id="PS00687">
    <property type="entry name" value="ALDEHYDE_DEHYDR_GLU"/>
    <property type="match status" value="1"/>
</dbReference>
<dbReference type="PANTHER" id="PTHR42862">
    <property type="entry name" value="DELTA-1-PYRROLINE-5-CARBOXYLATE DEHYDROGENASE 1, ISOFORM A-RELATED"/>
    <property type="match status" value="1"/>
</dbReference>
<evidence type="ECO:0000256" key="9">
    <source>
        <dbReference type="PROSITE-ProRule" id="PRU10007"/>
    </source>
</evidence>
<reference evidence="12" key="1">
    <citation type="submission" date="2021-10" db="EMBL/GenBank/DDBJ databases">
        <title>De novo Genome Assembly of Clathrus columnatus (Basidiomycota, Fungi) Using Illumina and Nanopore Sequence Data.</title>
        <authorList>
            <person name="Ogiso-Tanaka E."/>
            <person name="Itagaki H."/>
            <person name="Hosoya T."/>
            <person name="Hosaka K."/>
        </authorList>
    </citation>
    <scope>NUCLEOTIDE SEQUENCE</scope>
    <source>
        <strain evidence="12">MO-923</strain>
    </source>
</reference>
<gene>
    <name evidence="12" type="ORF">Clacol_001149</name>
</gene>
<dbReference type="EC" id="1.2.1.88" evidence="3"/>
<feature type="active site" evidence="9">
    <location>
        <position position="298"/>
    </location>
</feature>
<dbReference type="CDD" id="cd07123">
    <property type="entry name" value="ALDH_F4-17_P5CDH"/>
    <property type="match status" value="1"/>
</dbReference>
<evidence type="ECO:0000256" key="3">
    <source>
        <dbReference type="ARBA" id="ARBA00012884"/>
    </source>
</evidence>
<evidence type="ECO:0000259" key="11">
    <source>
        <dbReference type="Pfam" id="PF00171"/>
    </source>
</evidence>
<dbReference type="GO" id="GO:0005759">
    <property type="term" value="C:mitochondrial matrix"/>
    <property type="evidence" value="ECO:0007669"/>
    <property type="project" value="TreeGrafter"/>
</dbReference>
<dbReference type="PROSITE" id="PS00070">
    <property type="entry name" value="ALDEHYDE_DEHYDR_CYS"/>
    <property type="match status" value="1"/>
</dbReference>
<evidence type="ECO:0000256" key="2">
    <source>
        <dbReference type="ARBA" id="ARBA00009986"/>
    </source>
</evidence>
<dbReference type="InterPro" id="IPR029510">
    <property type="entry name" value="Ald_DH_CS_GLU"/>
</dbReference>
<comment type="pathway">
    <text evidence="1">Amino-acid degradation; L-proline degradation into L-glutamate; L-glutamate from L-proline: step 2/2.</text>
</comment>
<feature type="domain" description="Aldehyde dehydrogenase" evidence="11">
    <location>
        <begin position="341"/>
        <end position="539"/>
    </location>
</feature>
<sequence>MSNAQLASFKVPEIKNEPFKHYAPGSPERTAIESALNEMKQSLPFEVPIIINGKPVKTGKLGKQIIPSDHARVLAVYHEADDSLVNAAIDGALAAKTTWETLPWNDRAAIFLKAADLVSGKYRYKLLAATMLGQGKNVWQAEIDAAAELADFFRFGVKFVEQLYSQQPDQNTSGSWNRVEYRPLEGFVLAVSPFNFTAIGGNLPGVPALLGNVVVWKPSPAATYSNYLVYQILTEAGVPPGVIQFVPGPPPQIVKQAISHPSFAALHFTGSTHVFKQLWKDIAANLDKYKGYPRIVGETGGKNFHLVHSSASIPNAVNQSIRGAFEYQGEVPRVNRVVPPSLITLFVLKGQKCSALSRLYVSSSVWNNGFKELLISETKKIKVGDPIEFLHFNGPVIGRPAFDKIVGYIEKAKKAGAEVLTGGTWDDSKGYFIQPTILLSGDPQSITFQEEIFGPVLSVYVYDDKKWDETLTLIDTTSIYGLTGAIFANDRAALVQATNRLRNAAGNVYYNEKCTGAVVGQQPFGGARASGTNDKAGSISIFYRFVSARSIKENFVNLEDFSYPSNLV</sequence>
<dbReference type="InterPro" id="IPR005931">
    <property type="entry name" value="P5CDH/ALDH4A1"/>
</dbReference>
<evidence type="ECO:0000256" key="7">
    <source>
        <dbReference type="ARBA" id="ARBA00032259"/>
    </source>
</evidence>
<dbReference type="InterPro" id="IPR016161">
    <property type="entry name" value="Ald_DH/histidinol_DH"/>
</dbReference>
<dbReference type="Gene3D" id="3.40.309.10">
    <property type="entry name" value="Aldehyde Dehydrogenase, Chain A, domain 2"/>
    <property type="match status" value="1"/>
</dbReference>